<protein>
    <submittedName>
        <fullName evidence="1">Uncharacterized protein</fullName>
    </submittedName>
</protein>
<dbReference type="Proteomes" id="UP000298663">
    <property type="component" value="Unassembled WGS sequence"/>
</dbReference>
<evidence type="ECO:0000313" key="1">
    <source>
        <dbReference type="EMBL" id="TKR76045.1"/>
    </source>
</evidence>
<name>A0A4V6A1P2_STECR</name>
<reference evidence="1 2" key="1">
    <citation type="journal article" date="2015" name="Genome Biol.">
        <title>Comparative genomics of Steinernema reveals deeply conserved gene regulatory networks.</title>
        <authorList>
            <person name="Dillman A.R."/>
            <person name="Macchietto M."/>
            <person name="Porter C.F."/>
            <person name="Rogers A."/>
            <person name="Williams B."/>
            <person name="Antoshechkin I."/>
            <person name="Lee M.M."/>
            <person name="Goodwin Z."/>
            <person name="Lu X."/>
            <person name="Lewis E.E."/>
            <person name="Goodrich-Blair H."/>
            <person name="Stock S.P."/>
            <person name="Adams B.J."/>
            <person name="Sternberg P.W."/>
            <person name="Mortazavi A."/>
        </authorList>
    </citation>
    <scope>NUCLEOTIDE SEQUENCE [LARGE SCALE GENOMIC DNA]</scope>
    <source>
        <strain evidence="1 2">ALL</strain>
    </source>
</reference>
<gene>
    <name evidence="1" type="ORF">L596_017246</name>
</gene>
<evidence type="ECO:0000313" key="2">
    <source>
        <dbReference type="Proteomes" id="UP000298663"/>
    </source>
</evidence>
<dbReference type="AlphaFoldDB" id="A0A4V6A1P2"/>
<sequence>MDFLPVEFYENLVLYSSSDVFRQQDLSGTVGYCAKRFMEKGYRKFVDIKNGAIDVIDYYDFFYKWKQPESVVQASKFCLEKKVGFNQRQNPPSPIDEKLKKQLKKLCLEPGMLCLVLFSTKLNQAWIELFSSWRSLNSVCVADKFNKSVFTLLKKIMDQKQLLYLQFSLFSAIPSSKETDLICEFLKQPQFLELLFTGRFQEEVKSRVMSKWEENKEQFAGKMVQWNGFGKLHDDSFVCLERICAMIFQYRKENLVVEYWNTNAMYQTTHEEFMQNVAFSDLYFK</sequence>
<keyword evidence="2" id="KW-1185">Reference proteome</keyword>
<reference evidence="1 2" key="2">
    <citation type="journal article" date="2019" name="G3 (Bethesda)">
        <title>Hybrid Assembly of the Genome of the Entomopathogenic Nematode Steinernema carpocapsae Identifies the X-Chromosome.</title>
        <authorList>
            <person name="Serra L."/>
            <person name="Macchietto M."/>
            <person name="Macias-Munoz A."/>
            <person name="McGill C.J."/>
            <person name="Rodriguez I.M."/>
            <person name="Rodriguez B."/>
            <person name="Murad R."/>
            <person name="Mortazavi A."/>
        </authorList>
    </citation>
    <scope>NUCLEOTIDE SEQUENCE [LARGE SCALE GENOMIC DNA]</scope>
    <source>
        <strain evidence="1 2">ALL</strain>
    </source>
</reference>
<accession>A0A4V6A1P2</accession>
<comment type="caution">
    <text evidence="1">The sequence shown here is derived from an EMBL/GenBank/DDBJ whole genome shotgun (WGS) entry which is preliminary data.</text>
</comment>
<proteinExistence type="predicted"/>
<dbReference type="EMBL" id="AZBU02000005">
    <property type="protein sequence ID" value="TKR76045.1"/>
    <property type="molecule type" value="Genomic_DNA"/>
</dbReference>
<organism evidence="1 2">
    <name type="scientific">Steinernema carpocapsae</name>
    <name type="common">Entomopathogenic nematode</name>
    <dbReference type="NCBI Taxonomy" id="34508"/>
    <lineage>
        <taxon>Eukaryota</taxon>
        <taxon>Metazoa</taxon>
        <taxon>Ecdysozoa</taxon>
        <taxon>Nematoda</taxon>
        <taxon>Chromadorea</taxon>
        <taxon>Rhabditida</taxon>
        <taxon>Tylenchina</taxon>
        <taxon>Panagrolaimomorpha</taxon>
        <taxon>Strongyloidoidea</taxon>
        <taxon>Steinernematidae</taxon>
        <taxon>Steinernema</taxon>
    </lineage>
</organism>